<dbReference type="Proteomes" id="UP001179600">
    <property type="component" value="Plasmid pK204-1-A"/>
</dbReference>
<dbReference type="EMBL" id="CP116508">
    <property type="protein sequence ID" value="WCG23677.1"/>
    <property type="molecule type" value="Genomic_DNA"/>
</dbReference>
<protein>
    <submittedName>
        <fullName evidence="2">Uncharacterized protein</fullName>
    </submittedName>
</protein>
<accession>A0AAF0BI83</accession>
<sequence length="90" mass="10191">MILVKDNVVKIKEDVREIEHLLALGYKEVKPVIQQEEPTQEADEQEPQEESTQELTRSELFAALKELGVPAKGNASNVELKELYEKAKGE</sequence>
<gene>
    <name evidence="2" type="ORF">PML95_10140</name>
</gene>
<geneLocation type="plasmid" evidence="2 3">
    <name>pK204-1-A</name>
</geneLocation>
<dbReference type="GeneID" id="72385623"/>
<organism evidence="2 3">
    <name type="scientific">Vagococcus lutrae</name>
    <dbReference type="NCBI Taxonomy" id="81947"/>
    <lineage>
        <taxon>Bacteria</taxon>
        <taxon>Bacillati</taxon>
        <taxon>Bacillota</taxon>
        <taxon>Bacilli</taxon>
        <taxon>Lactobacillales</taxon>
        <taxon>Enterococcaceae</taxon>
        <taxon>Vagococcus</taxon>
    </lineage>
</organism>
<evidence type="ECO:0000313" key="3">
    <source>
        <dbReference type="Proteomes" id="UP001179600"/>
    </source>
</evidence>
<reference evidence="2" key="1">
    <citation type="submission" date="2023-01" db="EMBL/GenBank/DDBJ databases">
        <title>Oxazolidinone resistance genes in florfenicol resistant enterococci from beef cattle and veal calves at slaughter.</title>
        <authorList>
            <person name="Biggel M."/>
        </authorList>
    </citation>
    <scope>NUCLEOTIDE SEQUENCE</scope>
    <source>
        <strain evidence="2">K204-1</strain>
        <plasmid evidence="2">pK204-1-A</plasmid>
    </source>
</reference>
<proteinExistence type="predicted"/>
<dbReference type="RefSeq" id="WP_248848558.1">
    <property type="nucleotide sequence ID" value="NZ_CP097017.1"/>
</dbReference>
<keyword evidence="2" id="KW-0614">Plasmid</keyword>
<evidence type="ECO:0000256" key="1">
    <source>
        <dbReference type="SAM" id="MobiDB-lite"/>
    </source>
</evidence>
<feature type="region of interest" description="Disordered" evidence="1">
    <location>
        <begin position="32"/>
        <end position="55"/>
    </location>
</feature>
<name>A0AAF0BI83_9ENTE</name>
<evidence type="ECO:0000313" key="2">
    <source>
        <dbReference type="EMBL" id="WCG23677.1"/>
    </source>
</evidence>
<dbReference type="AlphaFoldDB" id="A0AAF0BI83"/>
<feature type="compositionally biased region" description="Acidic residues" evidence="1">
    <location>
        <begin position="38"/>
        <end position="52"/>
    </location>
</feature>